<accession>A0A5C1PVV4</accession>
<dbReference type="Proteomes" id="UP000323522">
    <property type="component" value="Chromosome"/>
</dbReference>
<keyword evidence="5" id="KW-1185">Reference proteome</keyword>
<sequence>MSISPRYRDARVGGCVDAQLETRDDGPLLLRSTEPLGWYPARLTDCLDQWAEEAPERTFVARRTPAADGGSGGDWVHISYAEMRQRARAIGQALTDRGLSAERPVLILSDNDLEHLSLVMGAMWAGVPVVPVSSAYSLVSQDFGKLRHIAQTVTPGLVFAASPAYGRAIEAVFGPEVEVVLTAGALDERPVTPFAALLATEPGPTGDAAHDRVGPDTIAKFLFTSGSTKLPKAVINTQRMICANQQMLRQCLAFLADEPPVLVDWLPWNHTFGGNHNVGIVLYNGGTLYIDEGKPTPKGIAETLRNLREIAPTVYFNVPKGFEEIASAMDHDPLLRRTLFSRVQAFMFAGAGLSQAVWDRLDAHGEAEIGERVRIITGLGMTETAPSCTFAVGTDVRSGWIGLPVPGVEVKLVRDGAAGDPHAKTEIRFRGPNVTPGYWRAPEQTAAAFDEDGFYRTGDAAKFVDPAHPARGLVFDGRTAEDFKLSTGTFVSVGPLRARVTLAGAPCIQDVVVAGLNRDEIGLLIFPRLDECRRLAAADGLEAEALPVPELLHTPAVRDFFQQLADRLWCEGTGSANRPARLHVLAEPPSIDKGEVTDKGSINQRAVLQHRAALVEAMYEGRESDPFLILPRRG</sequence>
<protein>
    <submittedName>
        <fullName evidence="3">Feruloyl-CoA synthase</fullName>
        <ecNumber evidence="2">6.2.1.34</ecNumber>
    </submittedName>
</protein>
<dbReference type="Proteomes" id="UP001549111">
    <property type="component" value="Unassembled WGS sequence"/>
</dbReference>
<evidence type="ECO:0000313" key="2">
    <source>
        <dbReference type="EMBL" id="MET3605478.1"/>
    </source>
</evidence>
<gene>
    <name evidence="2" type="ORF">ABIC99_003307</name>
    <name evidence="3" type="ORF">EWH46_03160</name>
</gene>
<evidence type="ECO:0000259" key="1">
    <source>
        <dbReference type="Pfam" id="PF00501"/>
    </source>
</evidence>
<dbReference type="KEGG" id="snn:EWH46_03160"/>
<evidence type="ECO:0000313" key="5">
    <source>
        <dbReference type="Proteomes" id="UP001549111"/>
    </source>
</evidence>
<dbReference type="Pfam" id="PF00501">
    <property type="entry name" value="AMP-binding"/>
    <property type="match status" value="1"/>
</dbReference>
<dbReference type="OrthoDB" id="9766486at2"/>
<dbReference type="AlphaFoldDB" id="A0A5C1PVV4"/>
<dbReference type="InterPro" id="IPR000873">
    <property type="entry name" value="AMP-dep_synth/lig_dom"/>
</dbReference>
<dbReference type="SUPFAM" id="SSF56801">
    <property type="entry name" value="Acetyl-CoA synthetase-like"/>
    <property type="match status" value="1"/>
</dbReference>
<evidence type="ECO:0000313" key="4">
    <source>
        <dbReference type="Proteomes" id="UP000323522"/>
    </source>
</evidence>
<feature type="domain" description="AMP-dependent synthetase/ligase" evidence="1">
    <location>
        <begin position="48"/>
        <end position="439"/>
    </location>
</feature>
<dbReference type="Gene3D" id="3.40.50.12780">
    <property type="entry name" value="N-terminal domain of ligase-like"/>
    <property type="match status" value="1"/>
</dbReference>
<reference evidence="3 4" key="1">
    <citation type="submission" date="2019-02" db="EMBL/GenBank/DDBJ databases">
        <title>Complete Genome Sequence and Methylome Analysis of Sphaerotilus natans subsp. sulfidivorans D-507.</title>
        <authorList>
            <person name="Fomenkov A."/>
            <person name="Gridneva E."/>
            <person name="Smolyakov D."/>
            <person name="Dubinina G."/>
            <person name="Vincze T."/>
            <person name="Grabovich M."/>
            <person name="Roberts R.J."/>
        </authorList>
    </citation>
    <scope>NUCLEOTIDE SEQUENCE [LARGE SCALE GENOMIC DNA]</scope>
    <source>
        <strain evidence="3 4">D-507</strain>
    </source>
</reference>
<name>A0A5C1PVV4_9BURK</name>
<dbReference type="CDD" id="cd05921">
    <property type="entry name" value="FCS"/>
    <property type="match status" value="1"/>
</dbReference>
<keyword evidence="2" id="KW-0436">Ligase</keyword>
<dbReference type="PANTHER" id="PTHR24096">
    <property type="entry name" value="LONG-CHAIN-FATTY-ACID--COA LIGASE"/>
    <property type="match status" value="1"/>
</dbReference>
<dbReference type="GO" id="GO:0050563">
    <property type="term" value="F:trans-feruloyl-CoA synthase activity"/>
    <property type="evidence" value="ECO:0007669"/>
    <property type="project" value="UniProtKB-EC"/>
</dbReference>
<organism evidence="3 4">
    <name type="scientific">Sphaerotilus sulfidivorans</name>
    <dbReference type="NCBI Taxonomy" id="639200"/>
    <lineage>
        <taxon>Bacteria</taxon>
        <taxon>Pseudomonadati</taxon>
        <taxon>Pseudomonadota</taxon>
        <taxon>Betaproteobacteria</taxon>
        <taxon>Burkholderiales</taxon>
        <taxon>Sphaerotilaceae</taxon>
        <taxon>Sphaerotilus</taxon>
    </lineage>
</organism>
<reference evidence="2 5" key="2">
    <citation type="submission" date="2024-06" db="EMBL/GenBank/DDBJ databases">
        <title>Genomic Encyclopedia of Type Strains, Phase IV (KMG-IV): sequencing the most valuable type-strain genomes for metagenomic binning, comparative biology and taxonomic classification.</title>
        <authorList>
            <person name="Goeker M."/>
        </authorList>
    </citation>
    <scope>NUCLEOTIDE SEQUENCE [LARGE SCALE GENOMIC DNA]</scope>
    <source>
        <strain evidence="2 5">D-501</strain>
    </source>
</reference>
<dbReference type="EMBL" id="JBEPLS010000017">
    <property type="protein sequence ID" value="MET3605478.1"/>
    <property type="molecule type" value="Genomic_DNA"/>
</dbReference>
<dbReference type="PANTHER" id="PTHR24096:SF420">
    <property type="entry name" value="LONG-CHAIN-FATTY-ACID--COA LIGASE-RELATED"/>
    <property type="match status" value="1"/>
</dbReference>
<dbReference type="RefSeq" id="WP_149502626.1">
    <property type="nucleotide sequence ID" value="NZ_CP035708.1"/>
</dbReference>
<dbReference type="EMBL" id="CP035708">
    <property type="protein sequence ID" value="QEM99872.1"/>
    <property type="molecule type" value="Genomic_DNA"/>
</dbReference>
<dbReference type="EC" id="6.2.1.34" evidence="2"/>
<dbReference type="InterPro" id="IPR042099">
    <property type="entry name" value="ANL_N_sf"/>
</dbReference>
<proteinExistence type="predicted"/>
<evidence type="ECO:0000313" key="3">
    <source>
        <dbReference type="EMBL" id="QEM99872.1"/>
    </source>
</evidence>